<reference evidence="8" key="1">
    <citation type="submission" date="2011-03" db="EMBL/GenBank/DDBJ databases">
        <title>Isolation and characterization of photosynthetic reaction center from T. roseopersicina: I. protein subunits.</title>
        <authorList>
            <person name="Latinovics D."/>
            <person name="Nagy L."/>
            <person name="Hajdu K."/>
            <person name="Nagy K."/>
            <person name="Varo G."/>
            <person name="Kovacs K.L."/>
            <person name="Rakhely G."/>
        </authorList>
    </citation>
    <scope>NUCLEOTIDE SEQUENCE</scope>
    <source>
        <strain evidence="8">BBS</strain>
    </source>
</reference>
<sequence>MTSHQPIGVFDSGVGGLSVLREIRRELPDEDLLYVADSAYAPYGDQSSEAIELRAVAVTERLIACGAKAIVVACNTATGAAARVLRNRYTVPVIAMEPAVKPAIEQTRSGVVGVLATRQTLASHTFKQLLARLGEGPEILLQACPGLVERVEAGDLEGEGTRLLLAAYLEPLLAKGADTLVLGCTHYPHLGGLIGEIVGPRTRVLDSGAAVARQVRRRLDESGLLAPPGGVGTERFWTSGEPFKVAAVMERLWGAPLELHPLSREAATPFFREGEALIAQGAGRSR</sequence>
<evidence type="ECO:0000256" key="6">
    <source>
        <dbReference type="ARBA" id="ARBA00023316"/>
    </source>
</evidence>
<comment type="catalytic activity">
    <reaction evidence="1 7">
        <text>L-glutamate = D-glutamate</text>
        <dbReference type="Rhea" id="RHEA:12813"/>
        <dbReference type="ChEBI" id="CHEBI:29985"/>
        <dbReference type="ChEBI" id="CHEBI:29986"/>
        <dbReference type="EC" id="5.1.1.3"/>
    </reaction>
</comment>
<comment type="function">
    <text evidence="7">Provides the (R)-glutamate required for cell wall biosynthesis.</text>
</comment>
<dbReference type="Pfam" id="PF01177">
    <property type="entry name" value="Asp_Glu_race"/>
    <property type="match status" value="1"/>
</dbReference>
<dbReference type="NCBIfam" id="TIGR00067">
    <property type="entry name" value="glut_race"/>
    <property type="match status" value="1"/>
</dbReference>
<gene>
    <name evidence="7 8" type="primary">murI</name>
</gene>
<dbReference type="PANTHER" id="PTHR21198">
    <property type="entry name" value="GLUTAMATE RACEMASE"/>
    <property type="match status" value="1"/>
</dbReference>
<comment type="similarity">
    <text evidence="7">Belongs to the aspartate/glutamate racemases family.</text>
</comment>
<feature type="active site" description="Proton donor/acceptor" evidence="7">
    <location>
        <position position="184"/>
    </location>
</feature>
<feature type="binding site" evidence="7">
    <location>
        <begin position="11"/>
        <end position="12"/>
    </location>
    <ligand>
        <name>substrate</name>
    </ligand>
</feature>
<accession>H9LSX8</accession>
<organism evidence="8">
    <name type="scientific">Thiocapsa roseopersicina</name>
    <dbReference type="NCBI Taxonomy" id="1058"/>
    <lineage>
        <taxon>Bacteria</taxon>
        <taxon>Pseudomonadati</taxon>
        <taxon>Pseudomonadota</taxon>
        <taxon>Gammaproteobacteria</taxon>
        <taxon>Chromatiales</taxon>
        <taxon>Chromatiaceae</taxon>
        <taxon>Thiocapsa</taxon>
    </lineage>
</organism>
<dbReference type="GO" id="GO:0071555">
    <property type="term" value="P:cell wall organization"/>
    <property type="evidence" value="ECO:0007669"/>
    <property type="project" value="UniProtKB-KW"/>
</dbReference>
<evidence type="ECO:0000256" key="1">
    <source>
        <dbReference type="ARBA" id="ARBA00001602"/>
    </source>
</evidence>
<dbReference type="GO" id="GO:0008360">
    <property type="term" value="P:regulation of cell shape"/>
    <property type="evidence" value="ECO:0007669"/>
    <property type="project" value="UniProtKB-KW"/>
</dbReference>
<dbReference type="Gene3D" id="3.40.50.1860">
    <property type="match status" value="2"/>
</dbReference>
<dbReference type="PROSITE" id="PS00924">
    <property type="entry name" value="ASP_GLU_RACEMASE_2"/>
    <property type="match status" value="1"/>
</dbReference>
<dbReference type="InterPro" id="IPR033134">
    <property type="entry name" value="Asp/Glu_racemase_AS_2"/>
</dbReference>
<keyword evidence="4 7" id="KW-0573">Peptidoglycan synthesis</keyword>
<dbReference type="HAMAP" id="MF_00258">
    <property type="entry name" value="Glu_racemase"/>
    <property type="match status" value="1"/>
</dbReference>
<feature type="binding site" evidence="7">
    <location>
        <begin position="43"/>
        <end position="44"/>
    </location>
    <ligand>
        <name>substrate</name>
    </ligand>
</feature>
<evidence type="ECO:0000256" key="4">
    <source>
        <dbReference type="ARBA" id="ARBA00022984"/>
    </source>
</evidence>
<dbReference type="SUPFAM" id="SSF53681">
    <property type="entry name" value="Aspartate/glutamate racemase"/>
    <property type="match status" value="2"/>
</dbReference>
<evidence type="ECO:0000313" key="8">
    <source>
        <dbReference type="EMBL" id="AEH05879.1"/>
    </source>
</evidence>
<comment type="pathway">
    <text evidence="7">Cell wall biogenesis; peptidoglycan biosynthesis.</text>
</comment>
<feature type="binding site" evidence="7">
    <location>
        <begin position="185"/>
        <end position="186"/>
    </location>
    <ligand>
        <name>substrate</name>
    </ligand>
</feature>
<proteinExistence type="inferred from homology"/>
<dbReference type="InterPro" id="IPR004391">
    <property type="entry name" value="Glu_race"/>
</dbReference>
<evidence type="ECO:0000256" key="7">
    <source>
        <dbReference type="HAMAP-Rule" id="MF_00258"/>
    </source>
</evidence>
<name>H9LSX8_THIRO</name>
<dbReference type="EMBL" id="JF712872">
    <property type="protein sequence ID" value="AEH05879.1"/>
    <property type="molecule type" value="Genomic_DNA"/>
</dbReference>
<dbReference type="EC" id="5.1.1.3" evidence="2 7"/>
<keyword evidence="5 7" id="KW-0413">Isomerase</keyword>
<dbReference type="UniPathway" id="UPA00219"/>
<evidence type="ECO:0000256" key="2">
    <source>
        <dbReference type="ARBA" id="ARBA00013090"/>
    </source>
</evidence>
<feature type="binding site" evidence="7">
    <location>
        <begin position="75"/>
        <end position="76"/>
    </location>
    <ligand>
        <name>substrate</name>
    </ligand>
</feature>
<dbReference type="AlphaFoldDB" id="H9LSX8"/>
<evidence type="ECO:0000256" key="5">
    <source>
        <dbReference type="ARBA" id="ARBA00023235"/>
    </source>
</evidence>
<dbReference type="FunFam" id="3.40.50.1860:FF:000001">
    <property type="entry name" value="Glutamate racemase"/>
    <property type="match status" value="1"/>
</dbReference>
<dbReference type="GO" id="GO:0009252">
    <property type="term" value="P:peptidoglycan biosynthetic process"/>
    <property type="evidence" value="ECO:0007669"/>
    <property type="project" value="UniProtKB-UniRule"/>
</dbReference>
<dbReference type="InterPro" id="IPR015942">
    <property type="entry name" value="Asp/Glu/hydantoin_racemase"/>
</dbReference>
<keyword evidence="3 7" id="KW-0133">Cell shape</keyword>
<dbReference type="PANTHER" id="PTHR21198:SF2">
    <property type="entry name" value="GLUTAMATE RACEMASE"/>
    <property type="match status" value="1"/>
</dbReference>
<keyword evidence="6 7" id="KW-0961">Cell wall biogenesis/degradation</keyword>
<evidence type="ECO:0000256" key="3">
    <source>
        <dbReference type="ARBA" id="ARBA00022960"/>
    </source>
</evidence>
<dbReference type="GO" id="GO:0008881">
    <property type="term" value="F:glutamate racemase activity"/>
    <property type="evidence" value="ECO:0007669"/>
    <property type="project" value="UniProtKB-UniRule"/>
</dbReference>
<dbReference type="InterPro" id="IPR001920">
    <property type="entry name" value="Asp/Glu_race"/>
</dbReference>
<feature type="active site" description="Proton donor/acceptor" evidence="7">
    <location>
        <position position="74"/>
    </location>
</feature>
<protein>
    <recommendedName>
        <fullName evidence="2 7">Glutamate racemase</fullName>
        <ecNumber evidence="2 7">5.1.1.3</ecNumber>
    </recommendedName>
</protein>